<evidence type="ECO:0000256" key="1">
    <source>
        <dbReference type="SAM" id="MobiDB-lite"/>
    </source>
</evidence>
<feature type="region of interest" description="Disordered" evidence="1">
    <location>
        <begin position="1"/>
        <end position="48"/>
    </location>
</feature>
<protein>
    <submittedName>
        <fullName evidence="3">Uncharacterized protein</fullName>
    </submittedName>
</protein>
<feature type="compositionally biased region" description="Basic residues" evidence="1">
    <location>
        <begin position="26"/>
        <end position="47"/>
    </location>
</feature>
<gene>
    <name evidence="3" type="ORF">PVAP13_2KG338502</name>
    <name evidence="2" type="ORF">PVAP13_9NG336273</name>
</gene>
<evidence type="ECO:0000313" key="2">
    <source>
        <dbReference type="EMBL" id="KAG2537742.1"/>
    </source>
</evidence>
<evidence type="ECO:0000313" key="4">
    <source>
        <dbReference type="Proteomes" id="UP000823388"/>
    </source>
</evidence>
<dbReference type="Proteomes" id="UP000823388">
    <property type="component" value="Chromosome 2K"/>
</dbReference>
<evidence type="ECO:0000313" key="3">
    <source>
        <dbReference type="EMBL" id="KAG2643493.1"/>
    </source>
</evidence>
<name>A0A8T0WFS7_PANVG</name>
<dbReference type="AlphaFoldDB" id="A0A8T0WFS7"/>
<keyword evidence="4" id="KW-1185">Reference proteome</keyword>
<comment type="caution">
    <text evidence="3">The sequence shown here is derived from an EMBL/GenBank/DDBJ whole genome shotgun (WGS) entry which is preliminary data.</text>
</comment>
<proteinExistence type="predicted"/>
<dbReference type="EMBL" id="CM029054">
    <property type="protein sequence ID" value="KAG2537742.1"/>
    <property type="molecule type" value="Genomic_DNA"/>
</dbReference>
<reference evidence="3" key="1">
    <citation type="submission" date="2020-05" db="EMBL/GenBank/DDBJ databases">
        <title>WGS assembly of Panicum virgatum.</title>
        <authorList>
            <person name="Lovell J.T."/>
            <person name="Jenkins J."/>
            <person name="Shu S."/>
            <person name="Juenger T.E."/>
            <person name="Schmutz J."/>
        </authorList>
    </citation>
    <scope>NUCLEOTIDE SEQUENCE</scope>
    <source>
        <strain evidence="3">AP13</strain>
    </source>
</reference>
<feature type="compositionally biased region" description="Basic and acidic residues" evidence="1">
    <location>
        <begin position="13"/>
        <end position="25"/>
    </location>
</feature>
<dbReference type="EMBL" id="CM029039">
    <property type="protein sequence ID" value="KAG2643493.1"/>
    <property type="molecule type" value="Genomic_DNA"/>
</dbReference>
<organism evidence="3 4">
    <name type="scientific">Panicum virgatum</name>
    <name type="common">Blackwell switchgrass</name>
    <dbReference type="NCBI Taxonomy" id="38727"/>
    <lineage>
        <taxon>Eukaryota</taxon>
        <taxon>Viridiplantae</taxon>
        <taxon>Streptophyta</taxon>
        <taxon>Embryophyta</taxon>
        <taxon>Tracheophyta</taxon>
        <taxon>Spermatophyta</taxon>
        <taxon>Magnoliopsida</taxon>
        <taxon>Liliopsida</taxon>
        <taxon>Poales</taxon>
        <taxon>Poaceae</taxon>
        <taxon>PACMAD clade</taxon>
        <taxon>Panicoideae</taxon>
        <taxon>Panicodae</taxon>
        <taxon>Paniceae</taxon>
        <taxon>Panicinae</taxon>
        <taxon>Panicum</taxon>
        <taxon>Panicum sect. Hiantes</taxon>
    </lineage>
</organism>
<sequence>MGWLRPSIFPHRVPHDAATQHESLRRHPKKNSTRGIANRRRNNKKQRGCAGLWASGGVQRRRHIWRVCDGSKLCLFPRLARAQAAESSADLCHELTAAAASD</sequence>
<dbReference type="Proteomes" id="UP000823388">
    <property type="component" value="Chromosome 9N"/>
</dbReference>
<accession>A0A8T0WFS7</accession>